<name>V8P3E6_OPHHA</name>
<sequence length="145" mass="16543">MLSAVLVAEKKTPVIHPVMASTRISGNEERIKYVQGDLFTCPETDSLAHCISEDCHMSAGIAAIFKKKFGGVQELLNQHKKTGDVAILKRETRYIYYLKIPKRDTLYALYFRIGCGLDRLDWKKVSTMLEEVFEDTNIHITVYTL</sequence>
<dbReference type="CDD" id="cd02901">
    <property type="entry name" value="Macro_Poa1p-like"/>
    <property type="match status" value="1"/>
</dbReference>
<comment type="caution">
    <text evidence="2">The sequence shown here is derived from an EMBL/GenBank/DDBJ whole genome shotgun (WGS) entry which is preliminary data.</text>
</comment>
<dbReference type="SUPFAM" id="SSF52949">
    <property type="entry name" value="Macro domain-like"/>
    <property type="match status" value="1"/>
</dbReference>
<dbReference type="Gene3D" id="3.40.220.10">
    <property type="entry name" value="Leucine Aminopeptidase, subunit E, domain 1"/>
    <property type="match status" value="2"/>
</dbReference>
<dbReference type="PANTHER" id="PTHR12521">
    <property type="entry name" value="PROTEIN C6ORF130"/>
    <property type="match status" value="1"/>
</dbReference>
<proteinExistence type="predicted"/>
<reference evidence="2 3" key="1">
    <citation type="journal article" date="2013" name="Proc. Natl. Acad. Sci. U.S.A.">
        <title>The king cobra genome reveals dynamic gene evolution and adaptation in the snake venom system.</title>
        <authorList>
            <person name="Vonk F.J."/>
            <person name="Casewell N.R."/>
            <person name="Henkel C.V."/>
            <person name="Heimberg A.M."/>
            <person name="Jansen H.J."/>
            <person name="McCleary R.J."/>
            <person name="Kerkkamp H.M."/>
            <person name="Vos R.A."/>
            <person name="Guerreiro I."/>
            <person name="Calvete J.J."/>
            <person name="Wuster W."/>
            <person name="Woods A.E."/>
            <person name="Logan J.M."/>
            <person name="Harrison R.A."/>
            <person name="Castoe T.A."/>
            <person name="de Koning A.P."/>
            <person name="Pollock D.D."/>
            <person name="Yandell M."/>
            <person name="Calderon D."/>
            <person name="Renjifo C."/>
            <person name="Currier R.B."/>
            <person name="Salgado D."/>
            <person name="Pla D."/>
            <person name="Sanz L."/>
            <person name="Hyder A.S."/>
            <person name="Ribeiro J.M."/>
            <person name="Arntzen J.W."/>
            <person name="van den Thillart G.E."/>
            <person name="Boetzer M."/>
            <person name="Pirovano W."/>
            <person name="Dirks R.P."/>
            <person name="Spaink H.P."/>
            <person name="Duboule D."/>
            <person name="McGlinn E."/>
            <person name="Kini R.M."/>
            <person name="Richardson M.K."/>
        </authorList>
    </citation>
    <scope>NUCLEOTIDE SEQUENCE</scope>
    <source>
        <tissue evidence="2">Blood</tissue>
    </source>
</reference>
<protein>
    <submittedName>
        <fullName evidence="2">O-acetyl-ADP-ribose deacetylase</fullName>
    </submittedName>
</protein>
<evidence type="ECO:0000313" key="3">
    <source>
        <dbReference type="Proteomes" id="UP000018936"/>
    </source>
</evidence>
<dbReference type="InterPro" id="IPR043472">
    <property type="entry name" value="Macro_dom-like"/>
</dbReference>
<accession>V8P3E6</accession>
<feature type="non-terminal residue" evidence="2">
    <location>
        <position position="1"/>
    </location>
</feature>
<dbReference type="OrthoDB" id="2155246at2759"/>
<dbReference type="Proteomes" id="UP000018936">
    <property type="component" value="Unassembled WGS sequence"/>
</dbReference>
<gene>
    <name evidence="2" type="ORF">L345_05726</name>
</gene>
<dbReference type="GO" id="GO:0140291">
    <property type="term" value="P:peptidyl-glutamate ADP-deribosylation"/>
    <property type="evidence" value="ECO:0007669"/>
    <property type="project" value="TreeGrafter"/>
</dbReference>
<keyword evidence="3" id="KW-1185">Reference proteome</keyword>
<dbReference type="AlphaFoldDB" id="V8P3E6"/>
<dbReference type="PANTHER" id="PTHR12521:SF0">
    <property type="entry name" value="ADP-RIBOSE GLYCOHYDROLASE OARD1"/>
    <property type="match status" value="1"/>
</dbReference>
<dbReference type="EMBL" id="AZIM01001009">
    <property type="protein sequence ID" value="ETE68486.1"/>
    <property type="molecule type" value="Genomic_DNA"/>
</dbReference>
<dbReference type="InterPro" id="IPR050892">
    <property type="entry name" value="ADP-ribose_metab_enzymes"/>
</dbReference>
<organism evidence="2 3">
    <name type="scientific">Ophiophagus hannah</name>
    <name type="common">King cobra</name>
    <name type="synonym">Naja hannah</name>
    <dbReference type="NCBI Taxonomy" id="8665"/>
    <lineage>
        <taxon>Eukaryota</taxon>
        <taxon>Metazoa</taxon>
        <taxon>Chordata</taxon>
        <taxon>Craniata</taxon>
        <taxon>Vertebrata</taxon>
        <taxon>Euteleostomi</taxon>
        <taxon>Lepidosauria</taxon>
        <taxon>Squamata</taxon>
        <taxon>Bifurcata</taxon>
        <taxon>Unidentata</taxon>
        <taxon>Episquamata</taxon>
        <taxon>Toxicofera</taxon>
        <taxon>Serpentes</taxon>
        <taxon>Colubroidea</taxon>
        <taxon>Elapidae</taxon>
        <taxon>Elapinae</taxon>
        <taxon>Ophiophagus</taxon>
    </lineage>
</organism>
<feature type="domain" description="Macro" evidence="1">
    <location>
        <begin position="18"/>
        <end position="145"/>
    </location>
</feature>
<evidence type="ECO:0000313" key="2">
    <source>
        <dbReference type="EMBL" id="ETE68486.1"/>
    </source>
</evidence>
<dbReference type="PROSITE" id="PS51154">
    <property type="entry name" value="MACRO"/>
    <property type="match status" value="1"/>
</dbReference>
<dbReference type="InterPro" id="IPR002589">
    <property type="entry name" value="Macro_dom"/>
</dbReference>
<evidence type="ECO:0000259" key="1">
    <source>
        <dbReference type="PROSITE" id="PS51154"/>
    </source>
</evidence>